<reference evidence="10 11" key="1">
    <citation type="journal article" date="2021" name="Sci. Rep.">
        <title>Genome analysis of a halophilic bacterium Halomonas malpeensis YU-PRIM-29(T) reveals its exopolysaccharide and pigment producing capabilities.</title>
        <authorList>
            <person name="Athmika"/>
            <person name="Ghate S.D."/>
            <person name="Arun A.B."/>
            <person name="Rao S.S."/>
            <person name="Kumar S.T.A."/>
            <person name="Kandiyil M.K."/>
            <person name="Saptami K."/>
            <person name="Rekha P.D."/>
        </authorList>
    </citation>
    <scope>NUCLEOTIDE SEQUENCE [LARGE SCALE GENOMIC DNA]</scope>
    <source>
        <strain evidence="11">prim 29</strain>
    </source>
</reference>
<evidence type="ECO:0000256" key="5">
    <source>
        <dbReference type="ARBA" id="ARBA00023014"/>
    </source>
</evidence>
<dbReference type="SUPFAM" id="SSF53335">
    <property type="entry name" value="S-adenosyl-L-methionine-dependent methyltransferases"/>
    <property type="match status" value="1"/>
</dbReference>
<keyword evidence="1" id="KW-0004">4Fe-4S</keyword>
<keyword evidence="1" id="KW-0479">Metal-binding</keyword>
<dbReference type="Gene3D" id="2.40.50.1070">
    <property type="match status" value="1"/>
</dbReference>
<dbReference type="SUPFAM" id="SSF50249">
    <property type="entry name" value="Nucleic acid-binding proteins"/>
    <property type="match status" value="1"/>
</dbReference>
<accession>A0ABS8DUR6</accession>
<dbReference type="Pfam" id="PF01938">
    <property type="entry name" value="TRAM"/>
    <property type="match status" value="1"/>
</dbReference>
<dbReference type="PROSITE" id="PS50926">
    <property type="entry name" value="TRAM"/>
    <property type="match status" value="1"/>
</dbReference>
<dbReference type="Proteomes" id="UP001319882">
    <property type="component" value="Unassembled WGS sequence"/>
</dbReference>
<dbReference type="EMBL" id="WHVL01000005">
    <property type="protein sequence ID" value="MCB8890088.1"/>
    <property type="molecule type" value="Genomic_DNA"/>
</dbReference>
<evidence type="ECO:0000256" key="6">
    <source>
        <dbReference type="PROSITE-ProRule" id="PRU01024"/>
    </source>
</evidence>
<evidence type="ECO:0000256" key="3">
    <source>
        <dbReference type="ARBA" id="ARBA00022679"/>
    </source>
</evidence>
<dbReference type="InterPro" id="IPR002792">
    <property type="entry name" value="TRAM_dom"/>
</dbReference>
<evidence type="ECO:0000256" key="2">
    <source>
        <dbReference type="ARBA" id="ARBA00022603"/>
    </source>
</evidence>
<dbReference type="PROSITE" id="PS51687">
    <property type="entry name" value="SAM_MT_RNA_M5U"/>
    <property type="match status" value="1"/>
</dbReference>
<evidence type="ECO:0000259" key="9">
    <source>
        <dbReference type="PROSITE" id="PS50926"/>
    </source>
</evidence>
<dbReference type="InterPro" id="IPR030390">
    <property type="entry name" value="MeTrfase_TrmA_AS"/>
</dbReference>
<dbReference type="InterPro" id="IPR029063">
    <property type="entry name" value="SAM-dependent_MTases_sf"/>
</dbReference>
<keyword evidence="1" id="KW-0408">Iron</keyword>
<gene>
    <name evidence="10" type="ORF">GEV37_13295</name>
</gene>
<keyword evidence="4 6" id="KW-0949">S-adenosyl-L-methionine</keyword>
<keyword evidence="5" id="KW-0411">Iron-sulfur</keyword>
<feature type="domain" description="TRAM" evidence="9">
    <location>
        <begin position="24"/>
        <end position="83"/>
    </location>
</feature>
<keyword evidence="11" id="KW-1185">Reference proteome</keyword>
<feature type="binding site" evidence="6">
    <location>
        <position position="323"/>
    </location>
    <ligand>
        <name>S-adenosyl-L-methionine</name>
        <dbReference type="ChEBI" id="CHEBI:59789"/>
    </ligand>
</feature>
<evidence type="ECO:0000256" key="7">
    <source>
        <dbReference type="PROSITE-ProRule" id="PRU10015"/>
    </source>
</evidence>
<dbReference type="PANTHER" id="PTHR11061:SF49">
    <property type="entry name" value="23S RRNA (URACIL(1939)-C(5))-METHYLTRANSFERASE RLMD"/>
    <property type="match status" value="1"/>
</dbReference>
<evidence type="ECO:0000313" key="10">
    <source>
        <dbReference type="EMBL" id="MCB8890088.1"/>
    </source>
</evidence>
<feature type="compositionally biased region" description="Basic and acidic residues" evidence="8">
    <location>
        <begin position="19"/>
        <end position="29"/>
    </location>
</feature>
<comment type="similarity">
    <text evidence="6">Belongs to the class I-like SAM-binding methyltransferase superfamily. RNA M5U methyltransferase family.</text>
</comment>
<feature type="binding site" evidence="6">
    <location>
        <position position="290"/>
    </location>
    <ligand>
        <name>S-adenosyl-L-methionine</name>
        <dbReference type="ChEBI" id="CHEBI:59789"/>
    </ligand>
</feature>
<protein>
    <submittedName>
        <fullName evidence="10">TRAM domain-containing protein</fullName>
    </submittedName>
</protein>
<proteinExistence type="inferred from homology"/>
<dbReference type="Pfam" id="PF05958">
    <property type="entry name" value="tRNA_U5-meth_tr"/>
    <property type="match status" value="1"/>
</dbReference>
<keyword evidence="2 6" id="KW-0489">Methyltransferase</keyword>
<dbReference type="PROSITE" id="PS01230">
    <property type="entry name" value="TRMA_1"/>
    <property type="match status" value="1"/>
</dbReference>
<feature type="region of interest" description="Disordered" evidence="8">
    <location>
        <begin position="1"/>
        <end position="29"/>
    </location>
</feature>
<evidence type="ECO:0000256" key="4">
    <source>
        <dbReference type="ARBA" id="ARBA00022691"/>
    </source>
</evidence>
<feature type="binding site" evidence="6">
    <location>
        <position position="393"/>
    </location>
    <ligand>
        <name>S-adenosyl-L-methionine</name>
        <dbReference type="ChEBI" id="CHEBI:59789"/>
    </ligand>
</feature>
<dbReference type="RefSeq" id="WP_227390749.1">
    <property type="nucleotide sequence ID" value="NZ_JBHSCJ010000002.1"/>
</dbReference>
<evidence type="ECO:0000256" key="1">
    <source>
        <dbReference type="ARBA" id="ARBA00022485"/>
    </source>
</evidence>
<dbReference type="Gene3D" id="3.40.50.150">
    <property type="entry name" value="Vaccinia Virus protein VP39"/>
    <property type="match status" value="1"/>
</dbReference>
<dbReference type="Gene3D" id="2.40.50.140">
    <property type="entry name" value="Nucleic acid-binding proteins"/>
    <property type="match status" value="1"/>
</dbReference>
<dbReference type="InterPro" id="IPR010280">
    <property type="entry name" value="U5_MeTrfase_fam"/>
</dbReference>
<evidence type="ECO:0000256" key="8">
    <source>
        <dbReference type="SAM" id="MobiDB-lite"/>
    </source>
</evidence>
<name>A0ABS8DUR6_9GAMM</name>
<dbReference type="InterPro" id="IPR012340">
    <property type="entry name" value="NA-bd_OB-fold"/>
</dbReference>
<evidence type="ECO:0000313" key="11">
    <source>
        <dbReference type="Proteomes" id="UP001319882"/>
    </source>
</evidence>
<sequence>MLGKKRPPRPSSGKSGLTRKPETPKRQADDALLTIERLAHDGRGIAHDAAGKTVFVEKALTGERVEVAVHTTRKRFDEAHVKRRLTDAETRVMPPCPYFERCGGCDLQHMNVAAQRAHKQTVVRELLARQGVALGDIELIAGAPAHYRRRARLGVKLDAGGNVLLGFRAQGSHHLIDIAQCHVLVPELSALLTPLKALLGRLEAPRLVGHLEVIKPDGASVVLVRQLKAHAGDAAAWRAFAKEQGVRVGAFVGREERTLEWYVEPPVLEDPLEFAHSSVRLGFAPGDFLQVNAEANQRMVERVLGWLAPTLAATPAPKVMDLFAGIGNFSVPLALKGAHVQAVEGSPVMVARMADNAERNGVSLAAEQADLSDAARVRALFEGLDEPCCVVLDPPRDGAEAVCRALGERPVKQVAYISCDPATLARDAALLVNAGYRVRYAAVADMFVHTAHVETLLLFEHAG</sequence>
<feature type="active site" description="Nucleophile" evidence="6">
    <location>
        <position position="419"/>
    </location>
</feature>
<comment type="caution">
    <text evidence="10">The sequence shown here is derived from an EMBL/GenBank/DDBJ whole genome shotgun (WGS) entry which is preliminary data.</text>
</comment>
<feature type="binding site" evidence="6">
    <location>
        <position position="344"/>
    </location>
    <ligand>
        <name>S-adenosyl-L-methionine</name>
        <dbReference type="ChEBI" id="CHEBI:59789"/>
    </ligand>
</feature>
<feature type="active site" evidence="7">
    <location>
        <position position="419"/>
    </location>
</feature>
<keyword evidence="3 6" id="KW-0808">Transferase</keyword>
<organism evidence="10 11">
    <name type="scientific">Vreelandella malpeensis</name>
    <dbReference type="NCBI Taxonomy" id="1172368"/>
    <lineage>
        <taxon>Bacteria</taxon>
        <taxon>Pseudomonadati</taxon>
        <taxon>Pseudomonadota</taxon>
        <taxon>Gammaproteobacteria</taxon>
        <taxon>Oceanospirillales</taxon>
        <taxon>Halomonadaceae</taxon>
        <taxon>Vreelandella</taxon>
    </lineage>
</organism>
<dbReference type="PANTHER" id="PTHR11061">
    <property type="entry name" value="RNA M5U METHYLTRANSFERASE"/>
    <property type="match status" value="1"/>
</dbReference>